<feature type="compositionally biased region" description="Basic and acidic residues" evidence="1">
    <location>
        <begin position="251"/>
        <end position="263"/>
    </location>
</feature>
<feature type="compositionally biased region" description="Gly residues" evidence="1">
    <location>
        <begin position="724"/>
        <end position="733"/>
    </location>
</feature>
<dbReference type="OrthoDB" id="5417628at2759"/>
<protein>
    <submittedName>
        <fullName evidence="2">Uncharacterized protein</fullName>
    </submittedName>
</protein>
<dbReference type="AlphaFoldDB" id="A0A6A6D759"/>
<evidence type="ECO:0000313" key="2">
    <source>
        <dbReference type="EMBL" id="KAF2174905.1"/>
    </source>
</evidence>
<accession>A0A6A6D759</accession>
<organism evidence="2 3">
    <name type="scientific">Zopfia rhizophila CBS 207.26</name>
    <dbReference type="NCBI Taxonomy" id="1314779"/>
    <lineage>
        <taxon>Eukaryota</taxon>
        <taxon>Fungi</taxon>
        <taxon>Dikarya</taxon>
        <taxon>Ascomycota</taxon>
        <taxon>Pezizomycotina</taxon>
        <taxon>Dothideomycetes</taxon>
        <taxon>Dothideomycetes incertae sedis</taxon>
        <taxon>Zopfiaceae</taxon>
        <taxon>Zopfia</taxon>
    </lineage>
</organism>
<feature type="region of interest" description="Disordered" evidence="1">
    <location>
        <begin position="690"/>
        <end position="733"/>
    </location>
</feature>
<dbReference type="EMBL" id="ML994761">
    <property type="protein sequence ID" value="KAF2174905.1"/>
    <property type="molecule type" value="Genomic_DNA"/>
</dbReference>
<feature type="compositionally biased region" description="Basic and acidic residues" evidence="1">
    <location>
        <begin position="338"/>
        <end position="363"/>
    </location>
</feature>
<reference evidence="2" key="1">
    <citation type="journal article" date="2020" name="Stud. Mycol.">
        <title>101 Dothideomycetes genomes: a test case for predicting lifestyles and emergence of pathogens.</title>
        <authorList>
            <person name="Haridas S."/>
            <person name="Albert R."/>
            <person name="Binder M."/>
            <person name="Bloem J."/>
            <person name="Labutti K."/>
            <person name="Salamov A."/>
            <person name="Andreopoulos B."/>
            <person name="Baker S."/>
            <person name="Barry K."/>
            <person name="Bills G."/>
            <person name="Bluhm B."/>
            <person name="Cannon C."/>
            <person name="Castanera R."/>
            <person name="Culley D."/>
            <person name="Daum C."/>
            <person name="Ezra D."/>
            <person name="Gonzalez J."/>
            <person name="Henrissat B."/>
            <person name="Kuo A."/>
            <person name="Liang C."/>
            <person name="Lipzen A."/>
            <person name="Lutzoni F."/>
            <person name="Magnuson J."/>
            <person name="Mondo S."/>
            <person name="Nolan M."/>
            <person name="Ohm R."/>
            <person name="Pangilinan J."/>
            <person name="Park H.-J."/>
            <person name="Ramirez L."/>
            <person name="Alfaro M."/>
            <person name="Sun H."/>
            <person name="Tritt A."/>
            <person name="Yoshinaga Y."/>
            <person name="Zwiers L.-H."/>
            <person name="Turgeon B."/>
            <person name="Goodwin S."/>
            <person name="Spatafora J."/>
            <person name="Crous P."/>
            <person name="Grigoriev I."/>
        </authorList>
    </citation>
    <scope>NUCLEOTIDE SEQUENCE</scope>
    <source>
        <strain evidence="2">CBS 207.26</strain>
    </source>
</reference>
<feature type="region of interest" description="Disordered" evidence="1">
    <location>
        <begin position="540"/>
        <end position="579"/>
    </location>
</feature>
<evidence type="ECO:0000256" key="1">
    <source>
        <dbReference type="SAM" id="MobiDB-lite"/>
    </source>
</evidence>
<gene>
    <name evidence="2" type="ORF">K469DRAFT_680758</name>
</gene>
<proteinExistence type="predicted"/>
<keyword evidence="3" id="KW-1185">Reference proteome</keyword>
<dbReference type="Proteomes" id="UP000800200">
    <property type="component" value="Unassembled WGS sequence"/>
</dbReference>
<evidence type="ECO:0000313" key="3">
    <source>
        <dbReference type="Proteomes" id="UP000800200"/>
    </source>
</evidence>
<sequence length="733" mass="81385">MRYENWDIILFPRDSHVPIQEFKTACYAAQDEYGRQFSTLTCYIASLPTSTPFRISVHSWMKPKPTTLIGSQRMAHQKVVYNIRVVVDGTRVFHEYYEVAGKWPQEIEYEKRLPGYPDHQTSQRKPPLQFPPFHQNVLMQSSWDVRESSGRIKLFLSEQLLNNTNSTRDLEIGATNDIVCFSFQHAPRDVLEQAGLSWPLRNPLYLSSALAARQSRSQTPTSYAKPRNRVPDSRAQSPVSKQSGNIFARPHNPELHTKLKSEPFPKFSQFPVPPGREQPRRRAGIWDDSLSESLGDPFDDISMMDTWSTRHTSSNSTADISMPDYFLASPVPPRPKQHRENRISNDEAPKEAGGENRRKKEEKQVVMTLRDDQFGALIEALSPPKKGRNYEQDYTHDRERTHPIQATSQAYAPRAGPTSIPIVTRPSAAALARTASYPEFSGHLRDISNKAASPQENQKPGSNEAYKSPLLRHHSFASGKENRAPTPHLFEKRVPTPYPSAHLPAPGPFYHRLSPWESDVSMKGPSSVLSSLSRLEKGEAWSVKEKSSPAPAPVSAGSIKSRKEGLGVGPPASTDLGIRHDKSLLPGLDTMVPLEQPKVPQNTPVMTSPNTIVRHTSPNIRIENALNAEELKLHTSSHGGGVGSLGRIEKQLWNALGDELSSFSMQAGTVDQSNSNSTVFESKALTGLGEVDGSVTKRKRQGTMGGERGRSPDAKVLREEGVDVGKGIGGSTE</sequence>
<feature type="region of interest" description="Disordered" evidence="1">
    <location>
        <begin position="212"/>
        <end position="292"/>
    </location>
</feature>
<feature type="region of interest" description="Disordered" evidence="1">
    <location>
        <begin position="328"/>
        <end position="363"/>
    </location>
</feature>
<feature type="compositionally biased region" description="Basic and acidic residues" evidence="1">
    <location>
        <begin position="707"/>
        <end position="723"/>
    </location>
</feature>
<feature type="compositionally biased region" description="Polar residues" evidence="1">
    <location>
        <begin position="234"/>
        <end position="245"/>
    </location>
</feature>
<name>A0A6A6D759_9PEZI</name>